<accession>A0A137P976</accession>
<dbReference type="GO" id="GO:0003697">
    <property type="term" value="F:single-stranded DNA binding"/>
    <property type="evidence" value="ECO:0007669"/>
    <property type="project" value="TreeGrafter"/>
</dbReference>
<protein>
    <recommendedName>
        <fullName evidence="2">Structural maintenance of chromosomes protein 5</fullName>
    </recommendedName>
</protein>
<dbReference type="OrthoDB" id="10254973at2759"/>
<evidence type="ECO:0000313" key="6">
    <source>
        <dbReference type="EMBL" id="KXN71566.1"/>
    </source>
</evidence>
<evidence type="ECO:0000256" key="1">
    <source>
        <dbReference type="ARBA" id="ARBA00010171"/>
    </source>
</evidence>
<reference evidence="6 7" key="1">
    <citation type="journal article" date="2015" name="Genome Biol. Evol.">
        <title>Phylogenomic analyses indicate that early fungi evolved digesting cell walls of algal ancestors of land plants.</title>
        <authorList>
            <person name="Chang Y."/>
            <person name="Wang S."/>
            <person name="Sekimoto S."/>
            <person name="Aerts A.L."/>
            <person name="Choi C."/>
            <person name="Clum A."/>
            <person name="LaButti K.M."/>
            <person name="Lindquist E.A."/>
            <person name="Yee Ngan C."/>
            <person name="Ohm R.A."/>
            <person name="Salamov A.A."/>
            <person name="Grigoriev I.V."/>
            <person name="Spatafora J.W."/>
            <person name="Berbee M.L."/>
        </authorList>
    </citation>
    <scope>NUCLEOTIDE SEQUENCE [LARGE SCALE GENOMIC DNA]</scope>
    <source>
        <strain evidence="6 7">NRRL 28638</strain>
    </source>
</reference>
<keyword evidence="3 4" id="KW-0175">Coiled coil</keyword>
<dbReference type="PANTHER" id="PTHR45916:SF1">
    <property type="entry name" value="STRUCTURAL MAINTENANCE OF CHROMOSOMES PROTEIN 5"/>
    <property type="match status" value="1"/>
</dbReference>
<dbReference type="AlphaFoldDB" id="A0A137P976"/>
<dbReference type="STRING" id="796925.A0A137P976"/>
<evidence type="ECO:0000256" key="2">
    <source>
        <dbReference type="ARBA" id="ARBA00018687"/>
    </source>
</evidence>
<dbReference type="Gene3D" id="3.40.50.300">
    <property type="entry name" value="P-loop containing nucleotide triphosphate hydrolases"/>
    <property type="match status" value="1"/>
</dbReference>
<evidence type="ECO:0000256" key="4">
    <source>
        <dbReference type="SAM" id="Coils"/>
    </source>
</evidence>
<dbReference type="PANTHER" id="PTHR45916">
    <property type="entry name" value="STRUCTURAL MAINTENANCE OF CHROMOSOMES PROTEIN 5"/>
    <property type="match status" value="1"/>
</dbReference>
<evidence type="ECO:0000313" key="7">
    <source>
        <dbReference type="Proteomes" id="UP000070444"/>
    </source>
</evidence>
<dbReference type="SUPFAM" id="SSF52540">
    <property type="entry name" value="P-loop containing nucleoside triphosphate hydrolases"/>
    <property type="match status" value="1"/>
</dbReference>
<dbReference type="GO" id="GO:0016887">
    <property type="term" value="F:ATP hydrolysis activity"/>
    <property type="evidence" value="ECO:0007669"/>
    <property type="project" value="InterPro"/>
</dbReference>
<evidence type="ECO:0000256" key="3">
    <source>
        <dbReference type="ARBA" id="ARBA00023054"/>
    </source>
</evidence>
<sequence>MVGSIRKIVLKGFVTYDYCQFYPGPNLNMIIGPNGTGKSTIVCGIALGLGGSTSVLGRAKDVYDFVKHGYKEATIEITLQDKNDYKITITRNIDKVKKCSIWTINNKISTQKQVLSTVKGLNIQVDNLCQFLPQDKVCEFAQMSPIELLKSTLKASGSTELSEDHSKLVLLRNDQKELIKLVEEDSTQVKSLESINQSKRQEVERFKEREEYLRTIELYKKRIILNKYSKAKALYDQSKIDRRKLQDKVASMNEKLEPLNKQKEKQERTIEKYTTEANEVESNASKCVVRINRYTKSIEGIQSDIDEAKNQITQFTNDANERKKQILKLKNEIEGLEHRLSEGIPEEFDMADVRAKYVI</sequence>
<name>A0A137P976_CONC2</name>
<feature type="coiled-coil region" evidence="4">
    <location>
        <begin position="235"/>
        <end position="339"/>
    </location>
</feature>
<dbReference type="GO" id="GO:0005634">
    <property type="term" value="C:nucleus"/>
    <property type="evidence" value="ECO:0007669"/>
    <property type="project" value="TreeGrafter"/>
</dbReference>
<feature type="domain" description="Rad50/SbcC-type AAA" evidence="5">
    <location>
        <begin position="7"/>
        <end position="274"/>
    </location>
</feature>
<dbReference type="Pfam" id="PF13476">
    <property type="entry name" value="AAA_23"/>
    <property type="match status" value="1"/>
</dbReference>
<comment type="similarity">
    <text evidence="1">Belongs to the SMC family. SMC5 subfamily.</text>
</comment>
<dbReference type="EMBL" id="KQ964472">
    <property type="protein sequence ID" value="KXN71566.1"/>
    <property type="molecule type" value="Genomic_DNA"/>
</dbReference>
<dbReference type="InterPro" id="IPR038729">
    <property type="entry name" value="Rad50/SbcC_AAA"/>
</dbReference>
<keyword evidence="6" id="KW-0378">Hydrolase</keyword>
<evidence type="ECO:0000259" key="5">
    <source>
        <dbReference type="Pfam" id="PF13476"/>
    </source>
</evidence>
<dbReference type="GO" id="GO:0030915">
    <property type="term" value="C:Smc5-Smc6 complex"/>
    <property type="evidence" value="ECO:0007669"/>
    <property type="project" value="TreeGrafter"/>
</dbReference>
<dbReference type="Gene3D" id="1.10.287.950">
    <property type="entry name" value="Methyl-accepting chemotaxis protein"/>
    <property type="match status" value="1"/>
</dbReference>
<keyword evidence="7" id="KW-1185">Reference proteome</keyword>
<dbReference type="Proteomes" id="UP000070444">
    <property type="component" value="Unassembled WGS sequence"/>
</dbReference>
<dbReference type="InterPro" id="IPR027417">
    <property type="entry name" value="P-loop_NTPase"/>
</dbReference>
<organism evidence="6 7">
    <name type="scientific">Conidiobolus coronatus (strain ATCC 28846 / CBS 209.66 / NRRL 28638)</name>
    <name type="common">Delacroixia coronata</name>
    <dbReference type="NCBI Taxonomy" id="796925"/>
    <lineage>
        <taxon>Eukaryota</taxon>
        <taxon>Fungi</taxon>
        <taxon>Fungi incertae sedis</taxon>
        <taxon>Zoopagomycota</taxon>
        <taxon>Entomophthoromycotina</taxon>
        <taxon>Entomophthoromycetes</taxon>
        <taxon>Entomophthorales</taxon>
        <taxon>Ancylistaceae</taxon>
        <taxon>Conidiobolus</taxon>
    </lineage>
</organism>
<proteinExistence type="inferred from homology"/>
<gene>
    <name evidence="6" type="ORF">CONCODRAFT_147471</name>
</gene>
<dbReference type="GO" id="GO:0000724">
    <property type="term" value="P:double-strand break repair via homologous recombination"/>
    <property type="evidence" value="ECO:0007669"/>
    <property type="project" value="TreeGrafter"/>
</dbReference>
<dbReference type="OMA" id="REMEINH"/>